<gene>
    <name evidence="1" type="ORF">BP5553_07893</name>
</gene>
<organism evidence="1 2">
    <name type="scientific">Venustampulla echinocandica</name>
    <dbReference type="NCBI Taxonomy" id="2656787"/>
    <lineage>
        <taxon>Eukaryota</taxon>
        <taxon>Fungi</taxon>
        <taxon>Dikarya</taxon>
        <taxon>Ascomycota</taxon>
        <taxon>Pezizomycotina</taxon>
        <taxon>Leotiomycetes</taxon>
        <taxon>Helotiales</taxon>
        <taxon>Pleuroascaceae</taxon>
        <taxon>Venustampulla</taxon>
    </lineage>
</organism>
<dbReference type="PANTHER" id="PTHR33112:SF1">
    <property type="entry name" value="HETEROKARYON INCOMPATIBILITY DOMAIN-CONTAINING PROTEIN"/>
    <property type="match status" value="1"/>
</dbReference>
<dbReference type="RefSeq" id="XP_031867747.1">
    <property type="nucleotide sequence ID" value="XM_032016516.1"/>
</dbReference>
<dbReference type="PANTHER" id="PTHR33112">
    <property type="entry name" value="DOMAIN PROTEIN, PUTATIVE-RELATED"/>
    <property type="match status" value="1"/>
</dbReference>
<accession>A0A370THT5</accession>
<comment type="caution">
    <text evidence="1">The sequence shown here is derived from an EMBL/GenBank/DDBJ whole genome shotgun (WGS) entry which is preliminary data.</text>
</comment>
<dbReference type="EMBL" id="NPIC01000007">
    <property type="protein sequence ID" value="RDL34765.1"/>
    <property type="molecule type" value="Genomic_DNA"/>
</dbReference>
<proteinExistence type="predicted"/>
<keyword evidence="2" id="KW-1185">Reference proteome</keyword>
<sequence>MAAAGENPEYGLPGVETTKRKYTTTIQVGSKRFAISRDVRRELAASKWNRGWTYQETLLSRRRLVFTDSQFYFRCRAMHCPESLSFPLQPIHISTSERFSEKLSLWKAFPSRSVGNDLLSPMSRIAEFIHRDLKLDEDALNAFRGIVEEFGMSKRPVRFLSGVHLAPREYIIGPGLDKAGDTSQLVLGLTCGDTAYFSFERRRLTRRTGFPSWSWLGWKVEVAEPGKTKPGPEIGLFGLTSTNSPIYSRRPGSFENHLNVGVELPDRTVITWEGNEALIQSKFDKGKIPTHLHVKGWTFDLAIKRGTSQDDWEVSWPEPAAQRKDYKPLERCCDVNLSHIGLLKFPPRSPCLSSAAPHINFLTKCVCSSNIQRTSRRMSESASAIFLTFCTTVVGGW</sequence>
<name>A0A370THT5_9HELO</name>
<dbReference type="Proteomes" id="UP000254866">
    <property type="component" value="Unassembled WGS sequence"/>
</dbReference>
<dbReference type="GeneID" id="43600742"/>
<dbReference type="STRING" id="2656787.A0A370THT5"/>
<dbReference type="OrthoDB" id="5428863at2759"/>
<dbReference type="AlphaFoldDB" id="A0A370THT5"/>
<reference evidence="1 2" key="1">
    <citation type="journal article" date="2018" name="IMA Fungus">
        <title>IMA Genome-F 9: Draft genome sequence of Annulohypoxylon stygium, Aspergillus mulundensis, Berkeleyomyces basicola (syn. Thielaviopsis basicola), Ceratocystis smalleyi, two Cercospora beticola strains, Coleophoma cylindrospora, Fusarium fracticaudum, Phialophora cf. hyalina, and Morchella septimelata.</title>
        <authorList>
            <person name="Wingfield B.D."/>
            <person name="Bills G.F."/>
            <person name="Dong Y."/>
            <person name="Huang W."/>
            <person name="Nel W.J."/>
            <person name="Swalarsk-Parry B.S."/>
            <person name="Vaghefi N."/>
            <person name="Wilken P.M."/>
            <person name="An Z."/>
            <person name="de Beer Z.W."/>
            <person name="De Vos L."/>
            <person name="Chen L."/>
            <person name="Duong T.A."/>
            <person name="Gao Y."/>
            <person name="Hammerbacher A."/>
            <person name="Kikkert J.R."/>
            <person name="Li Y."/>
            <person name="Li H."/>
            <person name="Li K."/>
            <person name="Li Q."/>
            <person name="Liu X."/>
            <person name="Ma X."/>
            <person name="Naidoo K."/>
            <person name="Pethybridge S.J."/>
            <person name="Sun J."/>
            <person name="Steenkamp E.T."/>
            <person name="van der Nest M.A."/>
            <person name="van Wyk S."/>
            <person name="Wingfield M.J."/>
            <person name="Xiong C."/>
            <person name="Yue Q."/>
            <person name="Zhang X."/>
        </authorList>
    </citation>
    <scope>NUCLEOTIDE SEQUENCE [LARGE SCALE GENOMIC DNA]</scope>
    <source>
        <strain evidence="1 2">BP 5553</strain>
    </source>
</reference>
<protein>
    <submittedName>
        <fullName evidence="1">Uncharacterized protein</fullName>
    </submittedName>
</protein>
<evidence type="ECO:0000313" key="2">
    <source>
        <dbReference type="Proteomes" id="UP000254866"/>
    </source>
</evidence>
<evidence type="ECO:0000313" key="1">
    <source>
        <dbReference type="EMBL" id="RDL34765.1"/>
    </source>
</evidence>